<sequence>MLTLIGALAEPGLPTRFNEWLDGIMRSRAANIAGTVASSSKAGKTTVTNPVSVTISAARKILSSTFPKTVGKSHRNISQCHEQRQLFSVHLRCATWAPVDTVCTENMIYWHIFLEKKRPTVQTGGISVYSSSGVY</sequence>
<reference evidence="2" key="1">
    <citation type="submission" date="2016-05" db="EMBL/GenBank/DDBJ databases">
        <title>Comparative genomics of biotechnologically important yeasts.</title>
        <authorList>
            <consortium name="DOE Joint Genome Institute"/>
            <person name="Riley R."/>
            <person name="Haridas S."/>
            <person name="Wolfe K.H."/>
            <person name="Lopes M.R."/>
            <person name="Hittinger C.T."/>
            <person name="Goker M."/>
            <person name="Salamov A."/>
            <person name="Wisecaver J."/>
            <person name="Long T.M."/>
            <person name="Aerts A.L."/>
            <person name="Barry K."/>
            <person name="Choi C."/>
            <person name="Clum A."/>
            <person name="Coughlan A.Y."/>
            <person name="Deshpande S."/>
            <person name="Douglass A.P."/>
            <person name="Hanson S.J."/>
            <person name="Klenk H.-P."/>
            <person name="Labutti K."/>
            <person name="Lapidus A."/>
            <person name="Lindquist E."/>
            <person name="Lipzen A."/>
            <person name="Meier-Kolthoff J.P."/>
            <person name="Ohm R.A."/>
            <person name="Otillar R.P."/>
            <person name="Pangilinan J."/>
            <person name="Peng Y."/>
            <person name="Rokas A."/>
            <person name="Rosa C.A."/>
            <person name="Scheuner C."/>
            <person name="Sibirny A.A."/>
            <person name="Slot J.C."/>
            <person name="Stielow J.B."/>
            <person name="Sun H."/>
            <person name="Kurtzman C.P."/>
            <person name="Blackwell M."/>
            <person name="Grigoriev I.V."/>
            <person name="Jeffries T.W."/>
        </authorList>
    </citation>
    <scope>NUCLEOTIDE SEQUENCE [LARGE SCALE GENOMIC DNA]</scope>
    <source>
        <strain evidence="2">NRRL Y-12698</strain>
    </source>
</reference>
<evidence type="ECO:0000313" key="2">
    <source>
        <dbReference type="Proteomes" id="UP000094336"/>
    </source>
</evidence>
<dbReference type="GeneID" id="30144978"/>
<keyword evidence="2" id="KW-1185">Reference proteome</keyword>
<accession>A0A1E3QQV2</accession>
<dbReference type="AlphaFoldDB" id="A0A1E3QQV2"/>
<dbReference type="EMBL" id="KV454431">
    <property type="protein sequence ID" value="ODQ80065.1"/>
    <property type="molecule type" value="Genomic_DNA"/>
</dbReference>
<proteinExistence type="predicted"/>
<dbReference type="RefSeq" id="XP_018985393.1">
    <property type="nucleotide sequence ID" value="XM_019127125.1"/>
</dbReference>
<protein>
    <submittedName>
        <fullName evidence="1">Uncharacterized protein</fullName>
    </submittedName>
</protein>
<organism evidence="1 2">
    <name type="scientific">Babjeviella inositovora NRRL Y-12698</name>
    <dbReference type="NCBI Taxonomy" id="984486"/>
    <lineage>
        <taxon>Eukaryota</taxon>
        <taxon>Fungi</taxon>
        <taxon>Dikarya</taxon>
        <taxon>Ascomycota</taxon>
        <taxon>Saccharomycotina</taxon>
        <taxon>Pichiomycetes</taxon>
        <taxon>Serinales incertae sedis</taxon>
        <taxon>Babjeviella</taxon>
    </lineage>
</organism>
<gene>
    <name evidence="1" type="ORF">BABINDRAFT_139370</name>
</gene>
<evidence type="ECO:0000313" key="1">
    <source>
        <dbReference type="EMBL" id="ODQ80065.1"/>
    </source>
</evidence>
<name>A0A1E3QQV2_9ASCO</name>
<dbReference type="Proteomes" id="UP000094336">
    <property type="component" value="Unassembled WGS sequence"/>
</dbReference>